<dbReference type="EMBL" id="KZ819673">
    <property type="protein sequence ID" value="PWN26084.1"/>
    <property type="molecule type" value="Genomic_DNA"/>
</dbReference>
<evidence type="ECO:0000313" key="10">
    <source>
        <dbReference type="EMBL" id="PWN26084.1"/>
    </source>
</evidence>
<keyword evidence="6 9" id="KW-1133">Transmembrane helix</keyword>
<feature type="transmembrane region" description="Helical" evidence="9">
    <location>
        <begin position="6"/>
        <end position="24"/>
    </location>
</feature>
<feature type="transmembrane region" description="Helical" evidence="9">
    <location>
        <begin position="31"/>
        <end position="54"/>
    </location>
</feature>
<dbReference type="GO" id="GO:0007035">
    <property type="term" value="P:vacuolar acidification"/>
    <property type="evidence" value="ECO:0007669"/>
    <property type="project" value="TreeGrafter"/>
</dbReference>
<reference evidence="10 11" key="1">
    <citation type="journal article" date="2018" name="Mol. Biol. Evol.">
        <title>Broad Genomic Sampling Reveals a Smut Pathogenic Ancestry of the Fungal Clade Ustilaginomycotina.</title>
        <authorList>
            <person name="Kijpornyongpan T."/>
            <person name="Mondo S.J."/>
            <person name="Barry K."/>
            <person name="Sandor L."/>
            <person name="Lee J."/>
            <person name="Lipzen A."/>
            <person name="Pangilinan J."/>
            <person name="LaButti K."/>
            <person name="Hainaut M."/>
            <person name="Henrissat B."/>
            <person name="Grigoriev I.V."/>
            <person name="Spatafora J.W."/>
            <person name="Aime M.C."/>
        </authorList>
    </citation>
    <scope>NUCLEOTIDE SEQUENCE [LARGE SCALE GENOMIC DNA]</scope>
    <source>
        <strain evidence="10 11">MCA 5214</strain>
    </source>
</reference>
<dbReference type="AlphaFoldDB" id="A0A316UMA3"/>
<dbReference type="Proteomes" id="UP000245884">
    <property type="component" value="Unassembled WGS sequence"/>
</dbReference>
<dbReference type="GO" id="GO:0012505">
    <property type="term" value="C:endomembrane system"/>
    <property type="evidence" value="ECO:0007669"/>
    <property type="project" value="UniProtKB-SubCell"/>
</dbReference>
<name>A0A316UMA3_9BASI</name>
<keyword evidence="8 9" id="KW-0472">Membrane</keyword>
<dbReference type="OrthoDB" id="1508846at2759"/>
<evidence type="ECO:0000256" key="4">
    <source>
        <dbReference type="ARBA" id="ARBA00022692"/>
    </source>
</evidence>
<dbReference type="GeneID" id="37028539"/>
<keyword evidence="3" id="KW-0813">Transport</keyword>
<evidence type="ECO:0000256" key="9">
    <source>
        <dbReference type="SAM" id="Phobius"/>
    </source>
</evidence>
<organism evidence="10 11">
    <name type="scientific">Jaminaea rosea</name>
    <dbReference type="NCBI Taxonomy" id="1569628"/>
    <lineage>
        <taxon>Eukaryota</taxon>
        <taxon>Fungi</taxon>
        <taxon>Dikarya</taxon>
        <taxon>Basidiomycota</taxon>
        <taxon>Ustilaginomycotina</taxon>
        <taxon>Exobasidiomycetes</taxon>
        <taxon>Microstromatales</taxon>
        <taxon>Microstromatales incertae sedis</taxon>
        <taxon>Jaminaea</taxon>
    </lineage>
</organism>
<accession>A0A316UMA3</accession>
<comment type="subcellular location">
    <subcellularLocation>
        <location evidence="1">Endomembrane system</location>
        <topology evidence="1">Multi-pass membrane protein</topology>
    </subcellularLocation>
</comment>
<evidence type="ECO:0000256" key="6">
    <source>
        <dbReference type="ARBA" id="ARBA00022989"/>
    </source>
</evidence>
<dbReference type="GO" id="GO:0000220">
    <property type="term" value="C:vacuolar proton-transporting V-type ATPase, V0 domain"/>
    <property type="evidence" value="ECO:0007669"/>
    <property type="project" value="TreeGrafter"/>
</dbReference>
<dbReference type="GO" id="GO:0046961">
    <property type="term" value="F:proton-transporting ATPase activity, rotational mechanism"/>
    <property type="evidence" value="ECO:0007669"/>
    <property type="project" value="InterPro"/>
</dbReference>
<gene>
    <name evidence="10" type="ORF">BDZ90DRAFT_233670</name>
</gene>
<dbReference type="Pfam" id="PF05493">
    <property type="entry name" value="ATP_synt_H"/>
    <property type="match status" value="1"/>
</dbReference>
<dbReference type="PANTHER" id="PTHR12263">
    <property type="entry name" value="VACUOLAR ATP SYNTHASE SUBUNIT H"/>
    <property type="match status" value="1"/>
</dbReference>
<evidence type="ECO:0000256" key="1">
    <source>
        <dbReference type="ARBA" id="ARBA00004127"/>
    </source>
</evidence>
<keyword evidence="4 9" id="KW-0812">Transmembrane</keyword>
<dbReference type="RefSeq" id="XP_025360696.1">
    <property type="nucleotide sequence ID" value="XM_025506716.1"/>
</dbReference>
<protein>
    <submittedName>
        <fullName evidence="10">Uncharacterized protein</fullName>
    </submittedName>
</protein>
<evidence type="ECO:0000256" key="3">
    <source>
        <dbReference type="ARBA" id="ARBA00022448"/>
    </source>
</evidence>
<evidence type="ECO:0000256" key="2">
    <source>
        <dbReference type="ARBA" id="ARBA00008328"/>
    </source>
</evidence>
<keyword evidence="5" id="KW-0375">Hydrogen ion transport</keyword>
<sequence>MSGWVPVIAGGAVGGISFFSWGAVRKGENQVLIRSCIILTLVCCYLMWAIMYLAQLHPVIKPKRGDLRLEE</sequence>
<keyword evidence="7" id="KW-0406">Ion transport</keyword>
<dbReference type="STRING" id="1569628.A0A316UMA3"/>
<evidence type="ECO:0000256" key="5">
    <source>
        <dbReference type="ARBA" id="ARBA00022781"/>
    </source>
</evidence>
<evidence type="ECO:0000256" key="7">
    <source>
        <dbReference type="ARBA" id="ARBA00023065"/>
    </source>
</evidence>
<dbReference type="InterPro" id="IPR008389">
    <property type="entry name" value="ATPase_V0-cplx_e1/e2_su"/>
</dbReference>
<evidence type="ECO:0000313" key="11">
    <source>
        <dbReference type="Proteomes" id="UP000245884"/>
    </source>
</evidence>
<comment type="similarity">
    <text evidence="2">Belongs to the V-ATPase e1/e2 subunit family.</text>
</comment>
<proteinExistence type="inferred from homology"/>
<keyword evidence="11" id="KW-1185">Reference proteome</keyword>
<evidence type="ECO:0000256" key="8">
    <source>
        <dbReference type="ARBA" id="ARBA00023136"/>
    </source>
</evidence>
<dbReference type="PANTHER" id="PTHR12263:SF0">
    <property type="entry name" value="V-TYPE PROTON ATPASE SUBUNIT"/>
    <property type="match status" value="1"/>
</dbReference>